<dbReference type="EMBL" id="SKFG01000042">
    <property type="protein sequence ID" value="TCZ71072.1"/>
    <property type="molecule type" value="Genomic_DNA"/>
</dbReference>
<accession>A0A4R4DYZ2</accession>
<feature type="transmembrane region" description="Helical" evidence="1">
    <location>
        <begin position="102"/>
        <end position="122"/>
    </location>
</feature>
<keyword evidence="3" id="KW-1185">Reference proteome</keyword>
<dbReference type="RefSeq" id="WP_132420364.1">
    <property type="nucleotide sequence ID" value="NZ_SKFG01000042.1"/>
</dbReference>
<dbReference type="Proteomes" id="UP000295418">
    <property type="component" value="Unassembled WGS sequence"/>
</dbReference>
<evidence type="ECO:0000313" key="3">
    <source>
        <dbReference type="Proteomes" id="UP000295418"/>
    </source>
</evidence>
<name>A0A4R4DYZ2_9BACL</name>
<dbReference type="OrthoDB" id="1955013at2"/>
<protein>
    <recommendedName>
        <fullName evidence="4">Zinc-finger domain-containing protein</fullName>
    </recommendedName>
</protein>
<reference evidence="2 3" key="1">
    <citation type="submission" date="2019-03" db="EMBL/GenBank/DDBJ databases">
        <authorList>
            <person name="Kim M.K.M."/>
        </authorList>
    </citation>
    <scope>NUCLEOTIDE SEQUENCE [LARGE SCALE GENOMIC DNA]</scope>
    <source>
        <strain evidence="2 3">18JY21-1</strain>
    </source>
</reference>
<sequence>MSHYDQHMWGRYLQEELDADTSIALEQHLYECDECLEAYTTYLELHPSSIPAPHNSTLLEDSIMTAVFGSPVRQDEQEITSNQPLHKAKSTRMERWRTLRNYLVAAAATIILMVTGIFNGLFKQVDDLKSRTADRQTSISEKLVEQTVSFFNDMQPHDKYQSSN</sequence>
<proteinExistence type="predicted"/>
<evidence type="ECO:0000256" key="1">
    <source>
        <dbReference type="SAM" id="Phobius"/>
    </source>
</evidence>
<evidence type="ECO:0000313" key="2">
    <source>
        <dbReference type="EMBL" id="TCZ71072.1"/>
    </source>
</evidence>
<dbReference type="AlphaFoldDB" id="A0A4R4DYZ2"/>
<keyword evidence="1" id="KW-0472">Membrane</keyword>
<comment type="caution">
    <text evidence="2">The sequence shown here is derived from an EMBL/GenBank/DDBJ whole genome shotgun (WGS) entry which is preliminary data.</text>
</comment>
<keyword evidence="1" id="KW-1133">Transmembrane helix</keyword>
<evidence type="ECO:0008006" key="4">
    <source>
        <dbReference type="Google" id="ProtNLM"/>
    </source>
</evidence>
<keyword evidence="1" id="KW-0812">Transmembrane</keyword>
<organism evidence="2 3">
    <name type="scientific">Paenibacillus albiflavus</name>
    <dbReference type="NCBI Taxonomy" id="2545760"/>
    <lineage>
        <taxon>Bacteria</taxon>
        <taxon>Bacillati</taxon>
        <taxon>Bacillota</taxon>
        <taxon>Bacilli</taxon>
        <taxon>Bacillales</taxon>
        <taxon>Paenibacillaceae</taxon>
        <taxon>Paenibacillus</taxon>
    </lineage>
</organism>
<gene>
    <name evidence="2" type="ORF">E0485_22860</name>
</gene>